<dbReference type="InterPro" id="IPR004358">
    <property type="entry name" value="Sig_transdc_His_kin-like_C"/>
</dbReference>
<protein>
    <recommendedName>
        <fullName evidence="2">histidine kinase</fullName>
        <ecNumber evidence="2">2.7.13.3</ecNumber>
    </recommendedName>
</protein>
<reference evidence="8" key="1">
    <citation type="submission" date="2021-01" db="EMBL/GenBank/DDBJ databases">
        <title>Modified the classification status of verrucomicrobia.</title>
        <authorList>
            <person name="Feng X."/>
        </authorList>
    </citation>
    <scope>NUCLEOTIDE SEQUENCE</scope>
    <source>
        <strain evidence="8">KCTC 12986</strain>
    </source>
</reference>
<dbReference type="InterPro" id="IPR003594">
    <property type="entry name" value="HATPase_dom"/>
</dbReference>
<dbReference type="SUPFAM" id="SSF55874">
    <property type="entry name" value="ATPase domain of HSP90 chaperone/DNA topoisomerase II/histidine kinase"/>
    <property type="match status" value="1"/>
</dbReference>
<comment type="catalytic activity">
    <reaction evidence="1">
        <text>ATP + protein L-histidine = ADP + protein N-phospho-L-histidine.</text>
        <dbReference type="EC" id="2.7.13.3"/>
    </reaction>
</comment>
<dbReference type="SMART" id="SM00387">
    <property type="entry name" value="HATPase_c"/>
    <property type="match status" value="1"/>
</dbReference>
<organism evidence="8 9">
    <name type="scientific">Roseibacillus ishigakijimensis</name>
    <dbReference type="NCBI Taxonomy" id="454146"/>
    <lineage>
        <taxon>Bacteria</taxon>
        <taxon>Pseudomonadati</taxon>
        <taxon>Verrucomicrobiota</taxon>
        <taxon>Verrucomicrobiia</taxon>
        <taxon>Verrucomicrobiales</taxon>
        <taxon>Verrucomicrobiaceae</taxon>
        <taxon>Roseibacillus</taxon>
    </lineage>
</organism>
<dbReference type="EC" id="2.7.13.3" evidence="2"/>
<proteinExistence type="predicted"/>
<evidence type="ECO:0000256" key="3">
    <source>
        <dbReference type="ARBA" id="ARBA00022553"/>
    </source>
</evidence>
<dbReference type="GO" id="GO:0000160">
    <property type="term" value="P:phosphorelay signal transduction system"/>
    <property type="evidence" value="ECO:0007669"/>
    <property type="project" value="UniProtKB-KW"/>
</dbReference>
<dbReference type="GO" id="GO:0004673">
    <property type="term" value="F:protein histidine kinase activity"/>
    <property type="evidence" value="ECO:0007669"/>
    <property type="project" value="UniProtKB-EC"/>
</dbReference>
<evidence type="ECO:0000313" key="9">
    <source>
        <dbReference type="Proteomes" id="UP000604083"/>
    </source>
</evidence>
<name>A0A934RUX0_9BACT</name>
<keyword evidence="3" id="KW-0597">Phosphoprotein</keyword>
<dbReference type="AlphaFoldDB" id="A0A934RUX0"/>
<evidence type="ECO:0000256" key="1">
    <source>
        <dbReference type="ARBA" id="ARBA00000085"/>
    </source>
</evidence>
<dbReference type="InterPro" id="IPR050980">
    <property type="entry name" value="2C_sensor_his_kinase"/>
</dbReference>
<evidence type="ECO:0000256" key="6">
    <source>
        <dbReference type="ARBA" id="ARBA00023012"/>
    </source>
</evidence>
<evidence type="ECO:0000259" key="7">
    <source>
        <dbReference type="PROSITE" id="PS50109"/>
    </source>
</evidence>
<dbReference type="PROSITE" id="PS50109">
    <property type="entry name" value="HIS_KIN"/>
    <property type="match status" value="1"/>
</dbReference>
<evidence type="ECO:0000256" key="2">
    <source>
        <dbReference type="ARBA" id="ARBA00012438"/>
    </source>
</evidence>
<evidence type="ECO:0000256" key="4">
    <source>
        <dbReference type="ARBA" id="ARBA00022679"/>
    </source>
</evidence>
<gene>
    <name evidence="8" type="ORF">JIN78_11135</name>
</gene>
<accession>A0A934RUX0</accession>
<keyword evidence="9" id="KW-1185">Reference proteome</keyword>
<dbReference type="InterPro" id="IPR036890">
    <property type="entry name" value="HATPase_C_sf"/>
</dbReference>
<feature type="domain" description="Histidine kinase" evidence="7">
    <location>
        <begin position="41"/>
        <end position="249"/>
    </location>
</feature>
<comment type="caution">
    <text evidence="8">The sequence shown here is derived from an EMBL/GenBank/DDBJ whole genome shotgun (WGS) entry which is preliminary data.</text>
</comment>
<sequence>MSLVDAFSTKSDSQQLQSLTANTEHFPMGPANDYFCKLVRGLVHKHNNFLTIAQGYSDLLLNSPGNPADRQSSLEAISKCTRRAVELNHRVIACASDDEPHIKLISIKDFLDPRKPLYQGIARRHDLTIECQNELQDTQLIATDPYWLEVILEEIFHNACEARETTEVIYAARLIAETTVQLEIRDNGEGISSDVLPRVFDPFFSKKEREHLGIGLTRAGILSVKLGITLTIHQLERGTRVSLEIPTHLNNSGEQE</sequence>
<dbReference type="PANTHER" id="PTHR44936:SF9">
    <property type="entry name" value="SENSOR PROTEIN CREC"/>
    <property type="match status" value="1"/>
</dbReference>
<dbReference type="InterPro" id="IPR005467">
    <property type="entry name" value="His_kinase_dom"/>
</dbReference>
<keyword evidence="4" id="KW-0808">Transferase</keyword>
<evidence type="ECO:0000256" key="5">
    <source>
        <dbReference type="ARBA" id="ARBA00022777"/>
    </source>
</evidence>
<dbReference type="Pfam" id="PF02518">
    <property type="entry name" value="HATPase_c"/>
    <property type="match status" value="1"/>
</dbReference>
<dbReference type="EMBL" id="JAENIO010000027">
    <property type="protein sequence ID" value="MBK1834615.1"/>
    <property type="molecule type" value="Genomic_DNA"/>
</dbReference>
<dbReference type="RefSeq" id="WP_200392049.1">
    <property type="nucleotide sequence ID" value="NZ_JAENIO010000027.1"/>
</dbReference>
<dbReference type="PRINTS" id="PR00344">
    <property type="entry name" value="BCTRLSENSOR"/>
</dbReference>
<dbReference type="Gene3D" id="3.30.565.10">
    <property type="entry name" value="Histidine kinase-like ATPase, C-terminal domain"/>
    <property type="match status" value="1"/>
</dbReference>
<keyword evidence="5 8" id="KW-0418">Kinase</keyword>
<keyword evidence="6" id="KW-0902">Two-component regulatory system</keyword>
<dbReference type="Proteomes" id="UP000604083">
    <property type="component" value="Unassembled WGS sequence"/>
</dbReference>
<evidence type="ECO:0000313" key="8">
    <source>
        <dbReference type="EMBL" id="MBK1834615.1"/>
    </source>
</evidence>
<dbReference type="PANTHER" id="PTHR44936">
    <property type="entry name" value="SENSOR PROTEIN CREC"/>
    <property type="match status" value="1"/>
</dbReference>